<dbReference type="AlphaFoldDB" id="A0A0N1I5U6"/>
<proteinExistence type="predicted"/>
<feature type="compositionally biased region" description="Low complexity" evidence="2">
    <location>
        <begin position="13"/>
        <end position="25"/>
    </location>
</feature>
<feature type="compositionally biased region" description="Basic and acidic residues" evidence="2">
    <location>
        <begin position="37"/>
        <end position="46"/>
    </location>
</feature>
<dbReference type="OrthoDB" id="266050at2759"/>
<gene>
    <name evidence="3" type="ORF">ABL78_2725</name>
</gene>
<keyword evidence="1" id="KW-0175">Coiled coil</keyword>
<name>A0A0N1I5U6_LEPSE</name>
<reference evidence="3 4" key="1">
    <citation type="journal article" date="2015" name="PLoS Pathog.">
        <title>Leptomonas seymouri: Adaptations to the Dixenous Life Cycle Analyzed by Genome Sequencing, Transcriptome Profiling and Co-infection with Leishmania donovani.</title>
        <authorList>
            <person name="Kraeva N."/>
            <person name="Butenko A."/>
            <person name="Hlavacova J."/>
            <person name="Kostygov A."/>
            <person name="Myskova J."/>
            <person name="Grybchuk D."/>
            <person name="Lestinova T."/>
            <person name="Votypka J."/>
            <person name="Volf P."/>
            <person name="Opperdoes F."/>
            <person name="Flegontov P."/>
            <person name="Lukes J."/>
            <person name="Yurchenko V."/>
        </authorList>
    </citation>
    <scope>NUCLEOTIDE SEQUENCE [LARGE SCALE GENOMIC DNA]</scope>
    <source>
        <strain evidence="3 4">ATCC 30220</strain>
    </source>
</reference>
<sequence>MMLFSSDDDDLPDVPTVDVDTPVTSNVASSRQAHRFQQLEELHRELQNGTSSGRHREPRNSSSSAPEVSTSPSKGQQRRDVWSERDEAAFYELRTLVPHLSPHFACSYNDAVLLIAAIRVGGAASSERQTLADKYQSLEAERRQLEQRLERSREESNALRDEVAAAKQKLKAVQEESKGSVAVLAQRREEMRKQLLLEETRSEKLKVRNRQLECENDALKERVRNQRC</sequence>
<dbReference type="VEuPathDB" id="TriTrypDB:Lsey_0058_0400"/>
<evidence type="ECO:0000313" key="3">
    <source>
        <dbReference type="EMBL" id="KPI88221.1"/>
    </source>
</evidence>
<evidence type="ECO:0000313" key="4">
    <source>
        <dbReference type="Proteomes" id="UP000038009"/>
    </source>
</evidence>
<comment type="caution">
    <text evidence="3">The sequence shown here is derived from an EMBL/GenBank/DDBJ whole genome shotgun (WGS) entry which is preliminary data.</text>
</comment>
<evidence type="ECO:0000256" key="2">
    <source>
        <dbReference type="SAM" id="MobiDB-lite"/>
    </source>
</evidence>
<feature type="coiled-coil region" evidence="1">
    <location>
        <begin position="128"/>
        <end position="176"/>
    </location>
</feature>
<dbReference type="Proteomes" id="UP000038009">
    <property type="component" value="Unassembled WGS sequence"/>
</dbReference>
<feature type="region of interest" description="Disordered" evidence="2">
    <location>
        <begin position="1"/>
        <end position="81"/>
    </location>
</feature>
<evidence type="ECO:0000256" key="1">
    <source>
        <dbReference type="SAM" id="Coils"/>
    </source>
</evidence>
<accession>A0A0N1I5U6</accession>
<dbReference type="EMBL" id="LJSK01000058">
    <property type="protein sequence ID" value="KPI88221.1"/>
    <property type="molecule type" value="Genomic_DNA"/>
</dbReference>
<protein>
    <submittedName>
        <fullName evidence="3">Uncharacterized protein</fullName>
    </submittedName>
</protein>
<dbReference type="OMA" id="KAASHVW"/>
<feature type="compositionally biased region" description="Low complexity" evidence="2">
    <location>
        <begin position="61"/>
        <end position="73"/>
    </location>
</feature>
<organism evidence="3 4">
    <name type="scientific">Leptomonas seymouri</name>
    <dbReference type="NCBI Taxonomy" id="5684"/>
    <lineage>
        <taxon>Eukaryota</taxon>
        <taxon>Discoba</taxon>
        <taxon>Euglenozoa</taxon>
        <taxon>Kinetoplastea</taxon>
        <taxon>Metakinetoplastina</taxon>
        <taxon>Trypanosomatida</taxon>
        <taxon>Trypanosomatidae</taxon>
        <taxon>Leishmaniinae</taxon>
        <taxon>Leptomonas</taxon>
    </lineage>
</organism>
<keyword evidence="4" id="KW-1185">Reference proteome</keyword>
<feature type="compositionally biased region" description="Acidic residues" evidence="2">
    <location>
        <begin position="1"/>
        <end position="12"/>
    </location>
</feature>